<feature type="transmembrane region" description="Helical" evidence="8">
    <location>
        <begin position="64"/>
        <end position="85"/>
    </location>
</feature>
<feature type="transmembrane region" description="Helical" evidence="8">
    <location>
        <begin position="136"/>
        <end position="157"/>
    </location>
</feature>
<dbReference type="Gene3D" id="1.10.4160.10">
    <property type="entry name" value="Hydantoin permease"/>
    <property type="match status" value="1"/>
</dbReference>
<dbReference type="KEGG" id="rub:GBA63_16465"/>
<feature type="transmembrane region" description="Helical" evidence="8">
    <location>
        <begin position="281"/>
        <end position="307"/>
    </location>
</feature>
<keyword evidence="6 7" id="KW-0472">Membrane</keyword>
<dbReference type="Pfam" id="PF02133">
    <property type="entry name" value="Transp_cyt_pur"/>
    <property type="match status" value="1"/>
</dbReference>
<feature type="transmembrane region" description="Helical" evidence="8">
    <location>
        <begin position="199"/>
        <end position="217"/>
    </location>
</feature>
<dbReference type="AlphaFoldDB" id="A0A6G8QC98"/>
<feature type="transmembrane region" description="Helical" evidence="8">
    <location>
        <begin position="238"/>
        <end position="261"/>
    </location>
</feature>
<accession>A0A6G8QC98</accession>
<keyword evidence="10" id="KW-1185">Reference proteome</keyword>
<evidence type="ECO:0000256" key="1">
    <source>
        <dbReference type="ARBA" id="ARBA00004141"/>
    </source>
</evidence>
<evidence type="ECO:0000256" key="8">
    <source>
        <dbReference type="SAM" id="Phobius"/>
    </source>
</evidence>
<dbReference type="PANTHER" id="PTHR31806:SF1">
    <property type="entry name" value="PURINE-CYTOSINE PERMEASE FCY2-RELATED"/>
    <property type="match status" value="1"/>
</dbReference>
<feature type="transmembrane region" description="Helical" evidence="8">
    <location>
        <begin position="400"/>
        <end position="420"/>
    </location>
</feature>
<evidence type="ECO:0000256" key="7">
    <source>
        <dbReference type="PIRNR" id="PIRNR002744"/>
    </source>
</evidence>
<dbReference type="Proteomes" id="UP000501452">
    <property type="component" value="Chromosome"/>
</dbReference>
<sequence length="484" mass="51811">MAASAEGREGLGRQIERRSIDYVPEDERHGKVWHQGPFWFLGNFQFFTITIGFIGPGLGLSLGWSILAGTLGILFGTLFMAFHAIQGAQLGLPQMIQSRGQFGYRGVLLPLVATFFTFVAFNVVDSVLISAGLGGLFGWNGTVVIVAIAVIAALFAIYGHDYLHTLFRVLFYISLPLYVVLTVAIFLGGAGGNGSSPGAFTWIAFMAQFTASASYNITYAPYVSDYSRYLPRYTRPRAIIAAVFFGASGSAVWLISLGAWLATRLEATDALVSLRDAGDAVFTGLGVVLALSSVAALVATMGINAYGAMLTTVTAIDAVKKVEPTRRLRVITILALAVLWVAVSLSISAGAVDVLFAALIMMLYLLSPWTAVNLIDYFFVRHGRYAITELFVPGGLYGTWAWRGITAFLVGLAASIPFWVLPGIWTAPLGNVLQGIDIAWLVGLIVSGATYYVLSRSLDVEAEGAEVRASEQKLEGDPTGAPSV</sequence>
<dbReference type="PIRSF" id="PIRSF002744">
    <property type="entry name" value="Pur-cyt_permease"/>
    <property type="match status" value="1"/>
</dbReference>
<protein>
    <submittedName>
        <fullName evidence="9">Allantoin permease</fullName>
    </submittedName>
</protein>
<feature type="transmembrane region" description="Helical" evidence="8">
    <location>
        <begin position="169"/>
        <end position="187"/>
    </location>
</feature>
<dbReference type="GO" id="GO:0022857">
    <property type="term" value="F:transmembrane transporter activity"/>
    <property type="evidence" value="ECO:0007669"/>
    <property type="project" value="InterPro"/>
</dbReference>
<name>A0A6G8QC98_9ACTN</name>
<feature type="transmembrane region" description="Helical" evidence="8">
    <location>
        <begin position="106"/>
        <end position="124"/>
    </location>
</feature>
<dbReference type="EMBL" id="CP045119">
    <property type="protein sequence ID" value="QIN84062.1"/>
    <property type="molecule type" value="Genomic_DNA"/>
</dbReference>
<dbReference type="InterPro" id="IPR001248">
    <property type="entry name" value="Pur-cyt_permease"/>
</dbReference>
<reference evidence="9 10" key="1">
    <citation type="submission" date="2019-10" db="EMBL/GenBank/DDBJ databases">
        <title>Rubrobacter sp nov SCSIO 52090 isolated from a deep-sea sediment in the South China Sea.</title>
        <authorList>
            <person name="Chen R.W."/>
        </authorList>
    </citation>
    <scope>NUCLEOTIDE SEQUENCE [LARGE SCALE GENOMIC DNA]</scope>
    <source>
        <strain evidence="9 10">SCSIO 52909</strain>
    </source>
</reference>
<keyword evidence="5 8" id="KW-1133">Transmembrane helix</keyword>
<evidence type="ECO:0000256" key="4">
    <source>
        <dbReference type="ARBA" id="ARBA00022692"/>
    </source>
</evidence>
<dbReference type="RefSeq" id="WP_166177906.1">
    <property type="nucleotide sequence ID" value="NZ_CP045119.1"/>
</dbReference>
<keyword evidence="4 8" id="KW-0812">Transmembrane</keyword>
<evidence type="ECO:0000256" key="6">
    <source>
        <dbReference type="ARBA" id="ARBA00023136"/>
    </source>
</evidence>
<evidence type="ECO:0000313" key="9">
    <source>
        <dbReference type="EMBL" id="QIN84062.1"/>
    </source>
</evidence>
<feature type="transmembrane region" description="Helical" evidence="8">
    <location>
        <begin position="355"/>
        <end position="379"/>
    </location>
</feature>
<gene>
    <name evidence="9" type="ORF">GBA63_16465</name>
</gene>
<evidence type="ECO:0000256" key="3">
    <source>
        <dbReference type="ARBA" id="ARBA00022448"/>
    </source>
</evidence>
<comment type="similarity">
    <text evidence="2 7">Belongs to the purine-cytosine permease (2.A.39) family.</text>
</comment>
<dbReference type="PANTHER" id="PTHR31806">
    <property type="entry name" value="PURINE-CYTOSINE PERMEASE FCY2-RELATED"/>
    <property type="match status" value="1"/>
</dbReference>
<evidence type="ECO:0000256" key="5">
    <source>
        <dbReference type="ARBA" id="ARBA00022989"/>
    </source>
</evidence>
<keyword evidence="3 7" id="KW-0813">Transport</keyword>
<organism evidence="9 10">
    <name type="scientific">Rubrobacter tropicus</name>
    <dbReference type="NCBI Taxonomy" id="2653851"/>
    <lineage>
        <taxon>Bacteria</taxon>
        <taxon>Bacillati</taxon>
        <taxon>Actinomycetota</taxon>
        <taxon>Rubrobacteria</taxon>
        <taxon>Rubrobacterales</taxon>
        <taxon>Rubrobacteraceae</taxon>
        <taxon>Rubrobacter</taxon>
    </lineage>
</organism>
<dbReference type="GO" id="GO:0005886">
    <property type="term" value="C:plasma membrane"/>
    <property type="evidence" value="ECO:0007669"/>
    <property type="project" value="TreeGrafter"/>
</dbReference>
<evidence type="ECO:0000313" key="10">
    <source>
        <dbReference type="Proteomes" id="UP000501452"/>
    </source>
</evidence>
<proteinExistence type="inferred from homology"/>
<feature type="transmembrane region" description="Helical" evidence="8">
    <location>
        <begin position="38"/>
        <end position="58"/>
    </location>
</feature>
<feature type="transmembrane region" description="Helical" evidence="8">
    <location>
        <begin position="328"/>
        <end position="349"/>
    </location>
</feature>
<feature type="transmembrane region" description="Helical" evidence="8">
    <location>
        <begin position="432"/>
        <end position="454"/>
    </location>
</feature>
<comment type="subcellular location">
    <subcellularLocation>
        <location evidence="1">Membrane</location>
        <topology evidence="1">Multi-pass membrane protein</topology>
    </subcellularLocation>
</comment>
<evidence type="ECO:0000256" key="2">
    <source>
        <dbReference type="ARBA" id="ARBA00008974"/>
    </source>
</evidence>
<dbReference type="InterPro" id="IPR026030">
    <property type="entry name" value="Pur-cyt_permease_Fcy2/21/22"/>
</dbReference>